<dbReference type="EMBL" id="FWWU01000003">
    <property type="protein sequence ID" value="SMB78757.1"/>
    <property type="molecule type" value="Genomic_DNA"/>
</dbReference>
<dbReference type="Proteomes" id="UP000192582">
    <property type="component" value="Unassembled WGS sequence"/>
</dbReference>
<dbReference type="STRING" id="695939.SAMN00790413_05620"/>
<dbReference type="Gene3D" id="2.80.10.50">
    <property type="match status" value="2"/>
</dbReference>
<dbReference type="OrthoDB" id="51998at2"/>
<keyword evidence="3" id="KW-1185">Reference proteome</keyword>
<feature type="region of interest" description="Disordered" evidence="1">
    <location>
        <begin position="63"/>
        <end position="86"/>
    </location>
</feature>
<sequence>MPLFTRVQRVLRRPVLLSESPAARRLLVSLGFLFLLTACGTSSSEVLQGTAWQIRATPSPALTSEGLAAGQEGKREAPRDAGPRVRDMRSVAASRLGLSSAPAGRVSTNRVSRGGPSGRLDTTFGSGGVVQTPLPQGDAYAAGVAVQADGKVLIAGRIGNGRGADLLVVRYTTEGRLDPAFGRGGIVVTDLNTSFDSGNTLLLQPDGKIVVGGSTSVPYRPGSNETKSDFALVRYTPDGHLDPSFGQGGAVRTALGTGHDGAYAVALQPDGKLLLTGQTSNGNDDDIGVVRYLPDGRLDVTFGQGGKVVTAIGSRDDVGYGVAVQADGRIVVAGVAAQQSDDVVLVRYTPAGKPDLSFGQGGVVSTDLGGGADGVSSVALQPGGKVLVAGSTWNGQDHDFALLRYTAAGDLDATFGAGGRALTPVGSSQDVGTALVQSQDSIVLVGRTLSGNTYNVGLVQYGVNGVLNAGFGQGGRLTVPVGGSSALVVGALRQADGRLVLAGTSSASGKSSLFLLRLWP</sequence>
<evidence type="ECO:0000256" key="1">
    <source>
        <dbReference type="SAM" id="MobiDB-lite"/>
    </source>
</evidence>
<accession>A0A1W1UCF5</accession>
<feature type="compositionally biased region" description="Basic and acidic residues" evidence="1">
    <location>
        <begin position="72"/>
        <end position="86"/>
    </location>
</feature>
<dbReference type="NCBIfam" id="TIGR02608">
    <property type="entry name" value="delta_60_rpt"/>
    <property type="match status" value="6"/>
</dbReference>
<organism evidence="2 3">
    <name type="scientific">Deinococcus hopiensis KR-140</name>
    <dbReference type="NCBI Taxonomy" id="695939"/>
    <lineage>
        <taxon>Bacteria</taxon>
        <taxon>Thermotogati</taxon>
        <taxon>Deinococcota</taxon>
        <taxon>Deinococci</taxon>
        <taxon>Deinococcales</taxon>
        <taxon>Deinococcaceae</taxon>
        <taxon>Deinococcus</taxon>
    </lineage>
</organism>
<dbReference type="AlphaFoldDB" id="A0A1W1UCF5"/>
<dbReference type="Pfam" id="PF17164">
    <property type="entry name" value="DUF5122"/>
    <property type="match status" value="6"/>
</dbReference>
<evidence type="ECO:0000313" key="3">
    <source>
        <dbReference type="Proteomes" id="UP000192582"/>
    </source>
</evidence>
<reference evidence="2 3" key="1">
    <citation type="submission" date="2017-04" db="EMBL/GenBank/DDBJ databases">
        <authorList>
            <person name="Afonso C.L."/>
            <person name="Miller P.J."/>
            <person name="Scott M.A."/>
            <person name="Spackman E."/>
            <person name="Goraichik I."/>
            <person name="Dimitrov K.M."/>
            <person name="Suarez D.L."/>
            <person name="Swayne D.E."/>
        </authorList>
    </citation>
    <scope>NUCLEOTIDE SEQUENCE [LARGE SCALE GENOMIC DNA]</scope>
    <source>
        <strain evidence="2 3">KR-140</strain>
    </source>
</reference>
<gene>
    <name evidence="2" type="ORF">SAMN00790413_05620</name>
</gene>
<proteinExistence type="predicted"/>
<protein>
    <submittedName>
        <fullName evidence="2">Delta-60 repeat domain-containing protein</fullName>
    </submittedName>
</protein>
<dbReference type="InterPro" id="IPR013431">
    <property type="entry name" value="Delta_60_rpt"/>
</dbReference>
<dbReference type="SUPFAM" id="SSF101898">
    <property type="entry name" value="NHL repeat"/>
    <property type="match status" value="1"/>
</dbReference>
<feature type="region of interest" description="Disordered" evidence="1">
    <location>
        <begin position="99"/>
        <end position="119"/>
    </location>
</feature>
<name>A0A1W1UCF5_9DEIO</name>
<evidence type="ECO:0000313" key="2">
    <source>
        <dbReference type="EMBL" id="SMB78757.1"/>
    </source>
</evidence>